<reference evidence="20" key="1">
    <citation type="submission" date="2021-06" db="EMBL/GenBank/DDBJ databases">
        <title>Updating the genus Pseudomonas: Description of 43 new species and partition of the Pseudomonas putida group.</title>
        <authorList>
            <person name="Girard L."/>
            <person name="Lood C."/>
            <person name="Vandamme P."/>
            <person name="Rokni-Zadeh H."/>
            <person name="van Noort V."/>
            <person name="Hofte M."/>
            <person name="Lavigne R."/>
            <person name="De Mot R."/>
        </authorList>
    </citation>
    <scope>NUCLEOTIDE SEQUENCE</scope>
    <source>
        <strain evidence="20">CMR12a</strain>
    </source>
</reference>
<dbReference type="SMART" id="SM00388">
    <property type="entry name" value="HisKA"/>
    <property type="match status" value="1"/>
</dbReference>
<dbReference type="CDD" id="cd16922">
    <property type="entry name" value="HATPase_EvgS-ArcB-TorS-like"/>
    <property type="match status" value="1"/>
</dbReference>
<dbReference type="InterPro" id="IPR005467">
    <property type="entry name" value="His_kinase_dom"/>
</dbReference>
<dbReference type="SUPFAM" id="SSF55874">
    <property type="entry name" value="ATPase domain of HSP90 chaperone/DNA topoisomerase II/histidine kinase"/>
    <property type="match status" value="1"/>
</dbReference>
<sequence>MNDSAALLKSPARKPLCVYPVLLAPLSLALLLGTMYWTVARSIDEQSGNIRFHFTRLMEHIQEQELFLRRVAAYDPIDLSGRNTGDLHELSHLLAQSRDCENWNIPRSPTTSLALDPALRQIPRIFALGLQLSSLYQAFWSSSRNQTPRAFMFNSCGNLDIAALATQNDRNGSGHVASLAMLELGQATLEKGWPASHQVRWRQYPGSQALGLRPGMLAYINLHMGSAQRPFSANQGETRVASLLELDDIQNVERLKDSTAYDALTLVDPAGNILVGSREPTESLHEGLNVGWQGMTLKLTSHTPALWTGFYNISYRELYSQALWALASLLGLMAGAVACGWSASRWYRAWEQAPHPLAQQSVAESEAFNRTVIETSPTGLCVLGREDFKVLLENPLARQEAITSDLLALLEQDPQCIDGTESCLMIEGRYLQVRFAATRYQDQEAVLCVFNDITWQIKSAQALEQARSSADAANQAKALFVATMSHEIRTPLYGVLGTLELFGLTALDPRQADYLQTIQRSSGDLLQLISNVLDLSRIESGQMKIEPVEFCPLDLLEDLLRTHAALAEHHGILLYGCIDPGLPALLQGDAERIRQILGNLLDNALKFTDSGRVVLRARVLELDEQQASIEWQVTDTGIGISTEQQKHLFDPFYQVRDTSTQAGAGLGLAISRHLCALMEGHMQVTSEPGLGSSFSMRLQLPRLAGALPGLQSFPDGPPVYVRAPIPELLKNTCEWLERLGIQASAVPTDWDEQPQHPLLIDMLPRDTLVSWPGLCINAVGNASPGEPRTVDAHDIRAIAQAASRSRQGLPLPSAPRQPEALRLLNLHVLVAEDNPVNQAIILEQLHTLGCQVTQASNGAQALEHWQPQLFDLVLTDVNMPVMNGYELARQLRGQDLQLPIIGITANTLREEGQRCLAAGMNSWLVKPIDLQGLYEQLTRLCPVGAEKPSHPASPAPSQTASPPEELLCSTTLATGEHIQISQRMRPLFLQTMDQDLRQLDRALHQGDLQAAAERLHSIAGGLGAVRASTLSRACAEMECRLLESPSNPQLVVQTRQLMRQLSELLSLLA</sequence>
<dbReference type="Gene3D" id="3.30.565.10">
    <property type="entry name" value="Histidine kinase-like ATPase, C-terminal domain"/>
    <property type="match status" value="1"/>
</dbReference>
<evidence type="ECO:0000256" key="16">
    <source>
        <dbReference type="SAM" id="Phobius"/>
    </source>
</evidence>
<evidence type="ECO:0000259" key="17">
    <source>
        <dbReference type="PROSITE" id="PS50109"/>
    </source>
</evidence>
<evidence type="ECO:0000256" key="6">
    <source>
        <dbReference type="ARBA" id="ARBA00022553"/>
    </source>
</evidence>
<feature type="modified residue" description="4-aspartylphosphate" evidence="15">
    <location>
        <position position="876"/>
    </location>
</feature>
<dbReference type="InterPro" id="IPR036890">
    <property type="entry name" value="HATPase_C_sf"/>
</dbReference>
<evidence type="ECO:0000256" key="1">
    <source>
        <dbReference type="ARBA" id="ARBA00000085"/>
    </source>
</evidence>
<keyword evidence="13 16" id="KW-0472">Membrane</keyword>
<protein>
    <recommendedName>
        <fullName evidence="3">histidine kinase</fullName>
        <ecNumber evidence="3">2.7.13.3</ecNumber>
    </recommendedName>
</protein>
<gene>
    <name evidence="20" type="ORF">KSS89_15520</name>
</gene>
<dbReference type="Pfam" id="PF00512">
    <property type="entry name" value="HisKA"/>
    <property type="match status" value="1"/>
</dbReference>
<comment type="catalytic activity">
    <reaction evidence="1">
        <text>ATP + protein L-histidine = ADP + protein N-phospho-L-histidine.</text>
        <dbReference type="EC" id="2.7.13.3"/>
    </reaction>
</comment>
<evidence type="ECO:0000256" key="3">
    <source>
        <dbReference type="ARBA" id="ARBA00012438"/>
    </source>
</evidence>
<dbReference type="InterPro" id="IPR003661">
    <property type="entry name" value="HisK_dim/P_dom"/>
</dbReference>
<dbReference type="PROSITE" id="PS50894">
    <property type="entry name" value="HPT"/>
    <property type="match status" value="1"/>
</dbReference>
<dbReference type="InterPro" id="IPR003594">
    <property type="entry name" value="HATPase_dom"/>
</dbReference>
<organism evidence="20 21">
    <name type="scientific">Pseudomonas sessilinigenes</name>
    <dbReference type="NCBI Taxonomy" id="658629"/>
    <lineage>
        <taxon>Bacteria</taxon>
        <taxon>Pseudomonadati</taxon>
        <taxon>Pseudomonadota</taxon>
        <taxon>Gammaproteobacteria</taxon>
        <taxon>Pseudomonadales</taxon>
        <taxon>Pseudomonadaceae</taxon>
        <taxon>Pseudomonas</taxon>
    </lineage>
</organism>
<dbReference type="SUPFAM" id="SSF47384">
    <property type="entry name" value="Homodimeric domain of signal transducing histidine kinase"/>
    <property type="match status" value="1"/>
</dbReference>
<feature type="domain" description="HPt" evidence="19">
    <location>
        <begin position="977"/>
        <end position="1069"/>
    </location>
</feature>
<keyword evidence="12" id="KW-0902">Two-component regulatory system</keyword>
<dbReference type="Gene3D" id="1.20.120.160">
    <property type="entry name" value="HPT domain"/>
    <property type="match status" value="1"/>
</dbReference>
<keyword evidence="6 15" id="KW-0597">Phosphoprotein</keyword>
<dbReference type="PANTHER" id="PTHR43047:SF78">
    <property type="entry name" value="SENSORY_REGULATORY PROTEIN RPFC"/>
    <property type="match status" value="1"/>
</dbReference>
<feature type="transmembrane region" description="Helical" evidence="16">
    <location>
        <begin position="16"/>
        <end position="37"/>
    </location>
</feature>
<evidence type="ECO:0000256" key="12">
    <source>
        <dbReference type="ARBA" id="ARBA00023012"/>
    </source>
</evidence>
<evidence type="ECO:0000256" key="8">
    <source>
        <dbReference type="ARBA" id="ARBA00022692"/>
    </source>
</evidence>
<name>A0ABX8MY12_9PSED</name>
<keyword evidence="10" id="KW-0067">ATP-binding</keyword>
<keyword evidence="5" id="KW-0997">Cell inner membrane</keyword>
<comment type="subcellular location">
    <subcellularLocation>
        <location evidence="2">Cell inner membrane</location>
        <topology evidence="2">Multi-pass membrane protein</topology>
    </subcellularLocation>
</comment>
<dbReference type="Pfam" id="PF01627">
    <property type="entry name" value="Hpt"/>
    <property type="match status" value="1"/>
</dbReference>
<evidence type="ECO:0000256" key="7">
    <source>
        <dbReference type="ARBA" id="ARBA00022679"/>
    </source>
</evidence>
<feature type="modified residue" description="Phosphohistidine" evidence="14">
    <location>
        <position position="1016"/>
    </location>
</feature>
<dbReference type="SMART" id="SM00387">
    <property type="entry name" value="HATPase_c"/>
    <property type="match status" value="1"/>
</dbReference>
<feature type="domain" description="Histidine kinase" evidence="17">
    <location>
        <begin position="483"/>
        <end position="702"/>
    </location>
</feature>
<dbReference type="SUPFAM" id="SSF52172">
    <property type="entry name" value="CheY-like"/>
    <property type="match status" value="1"/>
</dbReference>
<evidence type="ECO:0000259" key="19">
    <source>
        <dbReference type="PROSITE" id="PS50894"/>
    </source>
</evidence>
<feature type="domain" description="Response regulatory" evidence="18">
    <location>
        <begin position="827"/>
        <end position="941"/>
    </location>
</feature>
<evidence type="ECO:0000313" key="20">
    <source>
        <dbReference type="EMBL" id="QXH43572.1"/>
    </source>
</evidence>
<evidence type="ECO:0000313" key="21">
    <source>
        <dbReference type="Proteomes" id="UP000693952"/>
    </source>
</evidence>
<dbReference type="EMBL" id="CP077074">
    <property type="protein sequence ID" value="QXH43572.1"/>
    <property type="molecule type" value="Genomic_DNA"/>
</dbReference>
<keyword evidence="11 16" id="KW-1133">Transmembrane helix</keyword>
<keyword evidence="8 16" id="KW-0812">Transmembrane</keyword>
<accession>A0ABX8MY12</accession>
<dbReference type="SMART" id="SM00448">
    <property type="entry name" value="REC"/>
    <property type="match status" value="1"/>
</dbReference>
<dbReference type="RefSeq" id="WP_124346778.1">
    <property type="nucleotide sequence ID" value="NZ_CP027706.1"/>
</dbReference>
<evidence type="ECO:0000256" key="10">
    <source>
        <dbReference type="ARBA" id="ARBA00022840"/>
    </source>
</evidence>
<dbReference type="PROSITE" id="PS50110">
    <property type="entry name" value="RESPONSE_REGULATORY"/>
    <property type="match status" value="1"/>
</dbReference>
<evidence type="ECO:0000256" key="15">
    <source>
        <dbReference type="PROSITE-ProRule" id="PRU00169"/>
    </source>
</evidence>
<keyword evidence="7" id="KW-0808">Transferase</keyword>
<evidence type="ECO:0000256" key="13">
    <source>
        <dbReference type="ARBA" id="ARBA00023136"/>
    </source>
</evidence>
<dbReference type="InterPro" id="IPR001789">
    <property type="entry name" value="Sig_transdc_resp-reg_receiver"/>
</dbReference>
<dbReference type="Pfam" id="PF02518">
    <property type="entry name" value="HATPase_c"/>
    <property type="match status" value="1"/>
</dbReference>
<evidence type="ECO:0000256" key="2">
    <source>
        <dbReference type="ARBA" id="ARBA00004429"/>
    </source>
</evidence>
<evidence type="ECO:0000256" key="5">
    <source>
        <dbReference type="ARBA" id="ARBA00022519"/>
    </source>
</evidence>
<dbReference type="SUPFAM" id="SSF47226">
    <property type="entry name" value="Histidine-containing phosphotransfer domain, HPT domain"/>
    <property type="match status" value="1"/>
</dbReference>
<dbReference type="Proteomes" id="UP000693952">
    <property type="component" value="Chromosome"/>
</dbReference>
<dbReference type="InterPro" id="IPR008207">
    <property type="entry name" value="Sig_transdc_His_kin_Hpt_dom"/>
</dbReference>
<keyword evidence="9" id="KW-0418">Kinase</keyword>
<keyword evidence="4" id="KW-1003">Cell membrane</keyword>
<dbReference type="InterPro" id="IPR036641">
    <property type="entry name" value="HPT_dom_sf"/>
</dbReference>
<dbReference type="PROSITE" id="PS50109">
    <property type="entry name" value="HIS_KIN"/>
    <property type="match status" value="1"/>
</dbReference>
<evidence type="ECO:0000256" key="9">
    <source>
        <dbReference type="ARBA" id="ARBA00022777"/>
    </source>
</evidence>
<proteinExistence type="predicted"/>
<dbReference type="PRINTS" id="PR00344">
    <property type="entry name" value="BCTRLSENSOR"/>
</dbReference>
<evidence type="ECO:0000256" key="11">
    <source>
        <dbReference type="ARBA" id="ARBA00022989"/>
    </source>
</evidence>
<keyword evidence="10" id="KW-0547">Nucleotide-binding</keyword>
<dbReference type="Gene3D" id="1.10.287.130">
    <property type="match status" value="1"/>
</dbReference>
<evidence type="ECO:0000256" key="4">
    <source>
        <dbReference type="ARBA" id="ARBA00022475"/>
    </source>
</evidence>
<dbReference type="CDD" id="cd17546">
    <property type="entry name" value="REC_hyHK_CKI1_RcsC-like"/>
    <property type="match status" value="1"/>
</dbReference>
<dbReference type="InterPro" id="IPR036097">
    <property type="entry name" value="HisK_dim/P_sf"/>
</dbReference>
<dbReference type="Gene3D" id="3.40.50.2300">
    <property type="match status" value="1"/>
</dbReference>
<dbReference type="InterPro" id="IPR004358">
    <property type="entry name" value="Sig_transdc_His_kin-like_C"/>
</dbReference>
<evidence type="ECO:0000256" key="14">
    <source>
        <dbReference type="PROSITE-ProRule" id="PRU00110"/>
    </source>
</evidence>
<dbReference type="Pfam" id="PF00072">
    <property type="entry name" value="Response_reg"/>
    <property type="match status" value="1"/>
</dbReference>
<dbReference type="PANTHER" id="PTHR43047">
    <property type="entry name" value="TWO-COMPONENT HISTIDINE PROTEIN KINASE"/>
    <property type="match status" value="1"/>
</dbReference>
<evidence type="ECO:0000259" key="18">
    <source>
        <dbReference type="PROSITE" id="PS50110"/>
    </source>
</evidence>
<dbReference type="CDD" id="cd00082">
    <property type="entry name" value="HisKA"/>
    <property type="match status" value="1"/>
</dbReference>
<dbReference type="EC" id="2.7.13.3" evidence="3"/>
<dbReference type="InterPro" id="IPR011006">
    <property type="entry name" value="CheY-like_superfamily"/>
</dbReference>
<keyword evidence="21" id="KW-1185">Reference proteome</keyword>